<evidence type="ECO:0000313" key="3">
    <source>
        <dbReference type="Proteomes" id="UP000784294"/>
    </source>
</evidence>
<name>A0A3S5AGJ5_9PLAT</name>
<keyword evidence="3" id="KW-1185">Reference proteome</keyword>
<feature type="region of interest" description="Disordered" evidence="1">
    <location>
        <begin position="56"/>
        <end position="91"/>
    </location>
</feature>
<dbReference type="OrthoDB" id="5961210at2759"/>
<proteinExistence type="predicted"/>
<sequence length="438" mass="48354">MLWPLFLSQFRRLYYAPGKLERIPGRRHHYRLLYPASNLVQNSLSRTQANNHIHAQPQTHTLHSQQQKHCHNPSQLSQSISNSFTGSNSASSQHSSASFALNSSTVPNTPPLLKSPPPSSFSSSSPISSVLSCSSFCSPSSFHSSPSPSSPFSSTLSPYFPSMSFSTAASTSTFSSPSSNELDLSFLSNKSDAIRPSAQAEDDIDCTRQNICKSGRFDSLKPRQQRQQKHQQLTSSNNTNLPQSLGLPVSQNLSRFEHSDSSERTQPSSFTLRDPASLNLTQSGRNCEEIRVGQLAEFDHKQDSFYCEDDSPLILSSSRGHTLSPKSHPYTRQPHPLLRSRHQTLQAKIDHPVCSQPLSMGEQLQSKPSYTGLVQSSIVETNVSKIFSPACTKHPRTNSSYDMHRGITQIPQSSAHAYTSKIVSTCRSTNSTFEAVKL</sequence>
<feature type="compositionally biased region" description="Polar residues" evidence="1">
    <location>
        <begin position="233"/>
        <end position="254"/>
    </location>
</feature>
<organism evidence="2 3">
    <name type="scientific">Protopolystoma xenopodis</name>
    <dbReference type="NCBI Taxonomy" id="117903"/>
    <lineage>
        <taxon>Eukaryota</taxon>
        <taxon>Metazoa</taxon>
        <taxon>Spiralia</taxon>
        <taxon>Lophotrochozoa</taxon>
        <taxon>Platyhelminthes</taxon>
        <taxon>Monogenea</taxon>
        <taxon>Polyopisthocotylea</taxon>
        <taxon>Polystomatidea</taxon>
        <taxon>Polystomatidae</taxon>
        <taxon>Protopolystoma</taxon>
    </lineage>
</organism>
<dbReference type="EMBL" id="CAAALY010026399">
    <property type="protein sequence ID" value="VEL15911.1"/>
    <property type="molecule type" value="Genomic_DNA"/>
</dbReference>
<feature type="compositionally biased region" description="Polar residues" evidence="1">
    <location>
        <begin position="56"/>
        <end position="65"/>
    </location>
</feature>
<evidence type="ECO:0000256" key="1">
    <source>
        <dbReference type="SAM" id="MobiDB-lite"/>
    </source>
</evidence>
<accession>A0A3S5AGJ5</accession>
<reference evidence="2" key="1">
    <citation type="submission" date="2018-11" db="EMBL/GenBank/DDBJ databases">
        <authorList>
            <consortium name="Pathogen Informatics"/>
        </authorList>
    </citation>
    <scope>NUCLEOTIDE SEQUENCE</scope>
</reference>
<feature type="compositionally biased region" description="Low complexity" evidence="1">
    <location>
        <begin position="77"/>
        <end position="91"/>
    </location>
</feature>
<comment type="caution">
    <text evidence="2">The sequence shown here is derived from an EMBL/GenBank/DDBJ whole genome shotgun (WGS) entry which is preliminary data.</text>
</comment>
<dbReference type="Proteomes" id="UP000784294">
    <property type="component" value="Unassembled WGS sequence"/>
</dbReference>
<evidence type="ECO:0000313" key="2">
    <source>
        <dbReference type="EMBL" id="VEL15911.1"/>
    </source>
</evidence>
<protein>
    <submittedName>
        <fullName evidence="2">Uncharacterized protein</fullName>
    </submittedName>
</protein>
<gene>
    <name evidence="2" type="ORF">PXEA_LOCUS9351</name>
</gene>
<feature type="region of interest" description="Disordered" evidence="1">
    <location>
        <begin position="217"/>
        <end position="277"/>
    </location>
</feature>
<dbReference type="AlphaFoldDB" id="A0A3S5AGJ5"/>
<feature type="non-terminal residue" evidence="2">
    <location>
        <position position="1"/>
    </location>
</feature>